<dbReference type="Pfam" id="PF03171">
    <property type="entry name" value="2OG-FeII_Oxy"/>
    <property type="match status" value="1"/>
</dbReference>
<dbReference type="AlphaFoldDB" id="A0AAD8QBK4"/>
<dbReference type="PROSITE" id="PS51471">
    <property type="entry name" value="FE2OG_OXY"/>
    <property type="match status" value="1"/>
</dbReference>
<keyword evidence="3 5" id="KW-0560">Oxidoreductase</keyword>
<keyword evidence="4 5" id="KW-0408">Iron</keyword>
<protein>
    <recommendedName>
        <fullName evidence="6">Fe2OG dioxygenase domain-containing protein</fullName>
    </recommendedName>
</protein>
<dbReference type="InterPro" id="IPR044861">
    <property type="entry name" value="IPNS-like_FE2OG_OXY"/>
</dbReference>
<dbReference type="Pfam" id="PF14226">
    <property type="entry name" value="DIOX_N"/>
    <property type="match status" value="1"/>
</dbReference>
<dbReference type="GO" id="GO:0046872">
    <property type="term" value="F:metal ion binding"/>
    <property type="evidence" value="ECO:0007669"/>
    <property type="project" value="UniProtKB-KW"/>
</dbReference>
<keyword evidence="8" id="KW-1185">Reference proteome</keyword>
<dbReference type="SUPFAM" id="SSF51197">
    <property type="entry name" value="Clavaminate synthase-like"/>
    <property type="match status" value="1"/>
</dbReference>
<dbReference type="InterPro" id="IPR050295">
    <property type="entry name" value="Plant_2OG-oxidoreductases"/>
</dbReference>
<dbReference type="EMBL" id="JAUUTY010000591">
    <property type="protein sequence ID" value="KAK1599244.1"/>
    <property type="molecule type" value="Genomic_DNA"/>
</dbReference>
<dbReference type="FunFam" id="2.60.120.330:FF:000018">
    <property type="entry name" value="2-oxoglutarate (2OG) and Fe(II)-dependent oxygenase superfamily protein"/>
    <property type="match status" value="1"/>
</dbReference>
<organism evidence="7 8">
    <name type="scientific">Lolium multiflorum</name>
    <name type="common">Italian ryegrass</name>
    <name type="synonym">Lolium perenne subsp. multiflorum</name>
    <dbReference type="NCBI Taxonomy" id="4521"/>
    <lineage>
        <taxon>Eukaryota</taxon>
        <taxon>Viridiplantae</taxon>
        <taxon>Streptophyta</taxon>
        <taxon>Embryophyta</taxon>
        <taxon>Tracheophyta</taxon>
        <taxon>Spermatophyta</taxon>
        <taxon>Magnoliopsida</taxon>
        <taxon>Liliopsida</taxon>
        <taxon>Poales</taxon>
        <taxon>Poaceae</taxon>
        <taxon>BOP clade</taxon>
        <taxon>Pooideae</taxon>
        <taxon>Poodae</taxon>
        <taxon>Poeae</taxon>
        <taxon>Poeae Chloroplast Group 2 (Poeae type)</taxon>
        <taxon>Loliodinae</taxon>
        <taxon>Loliinae</taxon>
        <taxon>Lolium</taxon>
    </lineage>
</organism>
<dbReference type="GO" id="GO:0016491">
    <property type="term" value="F:oxidoreductase activity"/>
    <property type="evidence" value="ECO:0007669"/>
    <property type="project" value="UniProtKB-KW"/>
</dbReference>
<dbReference type="InterPro" id="IPR005123">
    <property type="entry name" value="Oxoglu/Fe-dep_dioxygenase_dom"/>
</dbReference>
<proteinExistence type="inferred from homology"/>
<evidence type="ECO:0000256" key="3">
    <source>
        <dbReference type="ARBA" id="ARBA00023002"/>
    </source>
</evidence>
<accession>A0AAD8QBK4</accession>
<evidence type="ECO:0000256" key="2">
    <source>
        <dbReference type="ARBA" id="ARBA00022723"/>
    </source>
</evidence>
<gene>
    <name evidence="7" type="ORF">QYE76_026995</name>
</gene>
<comment type="similarity">
    <text evidence="1 5">Belongs to the iron/ascorbate-dependent oxidoreductase family.</text>
</comment>
<reference evidence="7" key="1">
    <citation type="submission" date="2023-07" db="EMBL/GenBank/DDBJ databases">
        <title>A chromosome-level genome assembly of Lolium multiflorum.</title>
        <authorList>
            <person name="Chen Y."/>
            <person name="Copetti D."/>
            <person name="Kolliker R."/>
            <person name="Studer B."/>
        </authorList>
    </citation>
    <scope>NUCLEOTIDE SEQUENCE</scope>
    <source>
        <strain evidence="7">02402/16</strain>
        <tissue evidence="7">Leaf</tissue>
    </source>
</reference>
<evidence type="ECO:0000256" key="5">
    <source>
        <dbReference type="RuleBase" id="RU003682"/>
    </source>
</evidence>
<name>A0AAD8QBK4_LOLMU</name>
<dbReference type="InterPro" id="IPR027443">
    <property type="entry name" value="IPNS-like_sf"/>
</dbReference>
<comment type="caution">
    <text evidence="7">The sequence shown here is derived from an EMBL/GenBank/DDBJ whole genome shotgun (WGS) entry which is preliminary data.</text>
</comment>
<evidence type="ECO:0000256" key="1">
    <source>
        <dbReference type="ARBA" id="ARBA00008056"/>
    </source>
</evidence>
<evidence type="ECO:0000313" key="8">
    <source>
        <dbReference type="Proteomes" id="UP001231189"/>
    </source>
</evidence>
<dbReference type="Gene3D" id="2.60.120.330">
    <property type="entry name" value="B-lactam Antibiotic, Isopenicillin N Synthase, Chain"/>
    <property type="match status" value="1"/>
</dbReference>
<dbReference type="Proteomes" id="UP001231189">
    <property type="component" value="Unassembled WGS sequence"/>
</dbReference>
<sequence length="354" mass="40379">MADAEPWKTVTIPPIVQELVTSVQEPPSRYVIPEQNRAALAGSEMLDPIPIIDLSRLSSNADEVSKLRSALENWGLFLAVGHGMEPGFLGEVMKVTRDFFKLPLEEKQKYSNLVNGNEVRIEGYGNDMVVSEKQILDWCDRLYIIVEPESRRIDSLWPTQPPSFRDVLSEYTVRCRNIANLFLENLAKLLNLREDYFVDMFDEDSLTYARFNYYPHCPKPDHVLGMKPHTDASVITIVFIDDNVSGLQLQNNGVWYDVPIVPNALLVNVGDVMEIMSNGFFKSPVHRVVTNAEKERLSLVMFYTMGPEREIEPLSELVDEKTPVRYRKIKTNDYIATLFETFARGTLAIDAVKI</sequence>
<evidence type="ECO:0000259" key="6">
    <source>
        <dbReference type="PROSITE" id="PS51471"/>
    </source>
</evidence>
<dbReference type="InterPro" id="IPR026992">
    <property type="entry name" value="DIOX_N"/>
</dbReference>
<feature type="domain" description="Fe2OG dioxygenase" evidence="6">
    <location>
        <begin position="205"/>
        <end position="305"/>
    </location>
</feature>
<evidence type="ECO:0000256" key="4">
    <source>
        <dbReference type="ARBA" id="ARBA00023004"/>
    </source>
</evidence>
<keyword evidence="2 5" id="KW-0479">Metal-binding</keyword>
<dbReference type="PANTHER" id="PTHR47991">
    <property type="entry name" value="OXOGLUTARATE/IRON-DEPENDENT DIOXYGENASE"/>
    <property type="match status" value="1"/>
</dbReference>
<evidence type="ECO:0000313" key="7">
    <source>
        <dbReference type="EMBL" id="KAK1599244.1"/>
    </source>
</evidence>